<organism evidence="1 2">
    <name type="scientific">Alteromonas australica</name>
    <dbReference type="NCBI Taxonomy" id="589873"/>
    <lineage>
        <taxon>Bacteria</taxon>
        <taxon>Pseudomonadati</taxon>
        <taxon>Pseudomonadota</taxon>
        <taxon>Gammaproteobacteria</taxon>
        <taxon>Alteromonadales</taxon>
        <taxon>Alteromonadaceae</taxon>
        <taxon>Alteromonas/Salinimonas group</taxon>
        <taxon>Alteromonas</taxon>
    </lineage>
</organism>
<reference evidence="1 2" key="1">
    <citation type="journal article" date="2018" name="Nat. Biotechnol.">
        <title>A standardized bacterial taxonomy based on genome phylogeny substantially revises the tree of life.</title>
        <authorList>
            <person name="Parks D.H."/>
            <person name="Chuvochina M."/>
            <person name="Waite D.W."/>
            <person name="Rinke C."/>
            <person name="Skarshewski A."/>
            <person name="Chaumeil P.A."/>
            <person name="Hugenholtz P."/>
        </authorList>
    </citation>
    <scope>NUCLEOTIDE SEQUENCE [LARGE SCALE GENOMIC DNA]</scope>
    <source>
        <strain evidence="1">UBA11978</strain>
    </source>
</reference>
<dbReference type="AlphaFoldDB" id="A0A350P533"/>
<protein>
    <submittedName>
        <fullName evidence="1">Uncharacterized protein</fullName>
    </submittedName>
</protein>
<name>A0A350P533_9ALTE</name>
<accession>A0A350P533</accession>
<dbReference type="Proteomes" id="UP000263517">
    <property type="component" value="Unassembled WGS sequence"/>
</dbReference>
<dbReference type="EMBL" id="DNAN01000421">
    <property type="protein sequence ID" value="HAW76400.1"/>
    <property type="molecule type" value="Genomic_DNA"/>
</dbReference>
<evidence type="ECO:0000313" key="2">
    <source>
        <dbReference type="Proteomes" id="UP000263517"/>
    </source>
</evidence>
<gene>
    <name evidence="1" type="ORF">DCW74_11785</name>
</gene>
<sequence>MTQTFPTSAQVIYQTLSADATFTNLLGTYNFKSTSGAKTALSIVSAGQDMPSIRNVQGVECIIQDAGNAVSQDYLTDDPYIVTTWSVFLVAWEPSEGSNMQSAVERILNRFVGAQAVQTVATTDGLGALVQSKIFIKSNMPIRPA</sequence>
<comment type="caution">
    <text evidence="1">The sequence shown here is derived from an EMBL/GenBank/DDBJ whole genome shotgun (WGS) entry which is preliminary data.</text>
</comment>
<evidence type="ECO:0000313" key="1">
    <source>
        <dbReference type="EMBL" id="HAW76400.1"/>
    </source>
</evidence>
<proteinExistence type="predicted"/>